<keyword evidence="5 9" id="KW-0627">Porphyrin biosynthesis</keyword>
<feature type="domain" description="Tetrapyrrole biosynthesis uroporphyrinogen III synthase" evidence="10">
    <location>
        <begin position="13"/>
        <end position="236"/>
    </location>
</feature>
<dbReference type="Gene3D" id="3.40.50.10090">
    <property type="match status" value="2"/>
</dbReference>
<proteinExistence type="inferred from homology"/>
<comment type="catalytic activity">
    <reaction evidence="8 9">
        <text>hydroxymethylbilane = uroporphyrinogen III + H2O</text>
        <dbReference type="Rhea" id="RHEA:18965"/>
        <dbReference type="ChEBI" id="CHEBI:15377"/>
        <dbReference type="ChEBI" id="CHEBI:57308"/>
        <dbReference type="ChEBI" id="CHEBI:57845"/>
        <dbReference type="EC" id="4.2.1.75"/>
    </reaction>
</comment>
<keyword evidence="4 9" id="KW-0456">Lyase</keyword>
<evidence type="ECO:0000313" key="12">
    <source>
        <dbReference type="Proteomes" id="UP000574067"/>
    </source>
</evidence>
<comment type="caution">
    <text evidence="11">The sequence shown here is derived from an EMBL/GenBank/DDBJ whole genome shotgun (WGS) entry which is preliminary data.</text>
</comment>
<accession>A0A848F649</accession>
<evidence type="ECO:0000256" key="4">
    <source>
        <dbReference type="ARBA" id="ARBA00023239"/>
    </source>
</evidence>
<evidence type="ECO:0000256" key="8">
    <source>
        <dbReference type="ARBA" id="ARBA00048617"/>
    </source>
</evidence>
<dbReference type="InterPro" id="IPR036108">
    <property type="entry name" value="4pyrrol_syn_uPrphyn_synt_sf"/>
</dbReference>
<evidence type="ECO:0000256" key="3">
    <source>
        <dbReference type="ARBA" id="ARBA00013109"/>
    </source>
</evidence>
<dbReference type="EC" id="4.2.1.75" evidence="3 9"/>
<dbReference type="EMBL" id="JABBFW010000002">
    <property type="protein sequence ID" value="NML14049.1"/>
    <property type="molecule type" value="Genomic_DNA"/>
</dbReference>
<dbReference type="Pfam" id="PF02602">
    <property type="entry name" value="HEM4"/>
    <property type="match status" value="1"/>
</dbReference>
<evidence type="ECO:0000256" key="7">
    <source>
        <dbReference type="ARBA" id="ARBA00040167"/>
    </source>
</evidence>
<dbReference type="CDD" id="cd06578">
    <property type="entry name" value="HemD"/>
    <property type="match status" value="1"/>
</dbReference>
<name>A0A848F649_9BURK</name>
<dbReference type="InterPro" id="IPR039793">
    <property type="entry name" value="UROS/Hem4"/>
</dbReference>
<dbReference type="PANTHER" id="PTHR38042:SF1">
    <property type="entry name" value="UROPORPHYRINOGEN-III SYNTHASE, CHLOROPLASTIC"/>
    <property type="match status" value="1"/>
</dbReference>
<evidence type="ECO:0000256" key="5">
    <source>
        <dbReference type="ARBA" id="ARBA00023244"/>
    </source>
</evidence>
<organism evidence="11 12">
    <name type="scientific">Azohydromonas caseinilytica</name>
    <dbReference type="NCBI Taxonomy" id="2728836"/>
    <lineage>
        <taxon>Bacteria</taxon>
        <taxon>Pseudomonadati</taxon>
        <taxon>Pseudomonadota</taxon>
        <taxon>Betaproteobacteria</taxon>
        <taxon>Burkholderiales</taxon>
        <taxon>Sphaerotilaceae</taxon>
        <taxon>Azohydromonas</taxon>
    </lineage>
</organism>
<evidence type="ECO:0000256" key="9">
    <source>
        <dbReference type="RuleBase" id="RU366031"/>
    </source>
</evidence>
<dbReference type="Proteomes" id="UP000574067">
    <property type="component" value="Unassembled WGS sequence"/>
</dbReference>
<comment type="pathway">
    <text evidence="1 9">Porphyrin-containing compound metabolism; protoporphyrin-IX biosynthesis; coproporphyrinogen-III from 5-aminolevulinate: step 3/4.</text>
</comment>
<dbReference type="GO" id="GO:0004852">
    <property type="term" value="F:uroporphyrinogen-III synthase activity"/>
    <property type="evidence" value="ECO:0007669"/>
    <property type="project" value="UniProtKB-UniRule"/>
</dbReference>
<reference evidence="11 12" key="1">
    <citation type="submission" date="2020-04" db="EMBL/GenBank/DDBJ databases">
        <title>Azohydromonas sp. isolated from soil.</title>
        <authorList>
            <person name="Dahal R.H."/>
        </authorList>
    </citation>
    <scope>NUCLEOTIDE SEQUENCE [LARGE SCALE GENOMIC DNA]</scope>
    <source>
        <strain evidence="11 12">G-1-1-14</strain>
    </source>
</reference>
<evidence type="ECO:0000256" key="6">
    <source>
        <dbReference type="ARBA" id="ARBA00037589"/>
    </source>
</evidence>
<dbReference type="SUPFAM" id="SSF69618">
    <property type="entry name" value="HemD-like"/>
    <property type="match status" value="1"/>
</dbReference>
<comment type="function">
    <text evidence="6 9">Catalyzes cyclization of the linear tetrapyrrole, hydroxymethylbilane, to the macrocyclic uroporphyrinogen III.</text>
</comment>
<dbReference type="GO" id="GO:0006782">
    <property type="term" value="P:protoporphyrinogen IX biosynthetic process"/>
    <property type="evidence" value="ECO:0007669"/>
    <property type="project" value="UniProtKB-UniRule"/>
</dbReference>
<evidence type="ECO:0000259" key="10">
    <source>
        <dbReference type="Pfam" id="PF02602"/>
    </source>
</evidence>
<keyword evidence="12" id="KW-1185">Reference proteome</keyword>
<evidence type="ECO:0000256" key="2">
    <source>
        <dbReference type="ARBA" id="ARBA00008133"/>
    </source>
</evidence>
<evidence type="ECO:0000313" key="11">
    <source>
        <dbReference type="EMBL" id="NML14049.1"/>
    </source>
</evidence>
<dbReference type="AlphaFoldDB" id="A0A848F649"/>
<protein>
    <recommendedName>
        <fullName evidence="7 9">Uroporphyrinogen-III synthase</fullName>
        <ecNumber evidence="3 9">4.2.1.75</ecNumber>
    </recommendedName>
</protein>
<evidence type="ECO:0000256" key="1">
    <source>
        <dbReference type="ARBA" id="ARBA00004772"/>
    </source>
</evidence>
<dbReference type="GO" id="GO:0006780">
    <property type="term" value="P:uroporphyrinogen III biosynthetic process"/>
    <property type="evidence" value="ECO:0007669"/>
    <property type="project" value="UniProtKB-UniRule"/>
</dbReference>
<dbReference type="PANTHER" id="PTHR38042">
    <property type="entry name" value="UROPORPHYRINOGEN-III SYNTHASE, CHLOROPLASTIC"/>
    <property type="match status" value="1"/>
</dbReference>
<sequence length="261" mass="27927">MRVLVTRPQPQADEWVRRLRGAGFDAAALPLLHIDAVAPGPLRDAWQELAGASIDAVMFVSPNAVSRFFAARPAGLAWPASVWAAAPGPGTAQALVDAGVPAERVLQPDAASERFDSESLWAHMQSLPWAGRRVRVVRGEGGRDWLAQRLLEAGARVDFLQAYGRGAPRLDAAQQALLHEALSRAPHFIWLFSSSEAVGHLPALAPGADWSRSQALASHPRIAQAARELGIGRVDAVSPAFDAVCAALRDAETRCLQSPRP</sequence>
<gene>
    <name evidence="11" type="ORF">HHL10_03515</name>
</gene>
<dbReference type="InterPro" id="IPR003754">
    <property type="entry name" value="4pyrrol_synth_uPrphyn_synth"/>
</dbReference>
<dbReference type="UniPathway" id="UPA00251">
    <property type="reaction ID" value="UER00320"/>
</dbReference>
<comment type="similarity">
    <text evidence="2 9">Belongs to the uroporphyrinogen-III synthase family.</text>
</comment>